<dbReference type="OrthoDB" id="9807053at2"/>
<evidence type="ECO:0000256" key="4">
    <source>
        <dbReference type="ARBA" id="ARBA00022692"/>
    </source>
</evidence>
<comment type="subcellular location">
    <subcellularLocation>
        <location evidence="1">Cell membrane</location>
        <topology evidence="1">Multi-pass membrane protein</topology>
    </subcellularLocation>
</comment>
<evidence type="ECO:0000256" key="2">
    <source>
        <dbReference type="ARBA" id="ARBA00007928"/>
    </source>
</evidence>
<organism evidence="8 9">
    <name type="scientific">Sphingorhabdus contaminans</name>
    <dbReference type="NCBI Taxonomy" id="1343899"/>
    <lineage>
        <taxon>Bacteria</taxon>
        <taxon>Pseudomonadati</taxon>
        <taxon>Pseudomonadota</taxon>
        <taxon>Alphaproteobacteria</taxon>
        <taxon>Sphingomonadales</taxon>
        <taxon>Sphingomonadaceae</taxon>
        <taxon>Sphingorhabdus</taxon>
    </lineage>
</organism>
<comment type="similarity">
    <text evidence="2">Belongs to the Rht family.</text>
</comment>
<dbReference type="RefSeq" id="WP_143775416.1">
    <property type="nucleotide sequence ID" value="NZ_VKKU01000001.1"/>
</dbReference>
<sequence>MLTALYVPFLITALLIELTPGPNMAWLALTSASKGRSSGFAAVAGIASGLALLGVASAFGLSELAASSPVLFGFLRYAGVAYLLWLAWMTWSSGSETSDPAMDHNGLVDWFRHGLLLNVFNPKAVVFFVTVLPAYIDAGYPVGSQTLLLSFSYVGIATVIHLAIVALAGSAHEWLAEGRRQHLVRRMFAVMLAVIALWFLRSTA</sequence>
<evidence type="ECO:0000256" key="5">
    <source>
        <dbReference type="ARBA" id="ARBA00022989"/>
    </source>
</evidence>
<dbReference type="Proteomes" id="UP000320160">
    <property type="component" value="Unassembled WGS sequence"/>
</dbReference>
<name>A0A553WIL6_9SPHN</name>
<gene>
    <name evidence="8" type="ORF">FOM92_03665</name>
</gene>
<comment type="caution">
    <text evidence="8">The sequence shown here is derived from an EMBL/GenBank/DDBJ whole genome shotgun (WGS) entry which is preliminary data.</text>
</comment>
<keyword evidence="9" id="KW-1185">Reference proteome</keyword>
<keyword evidence="3" id="KW-1003">Cell membrane</keyword>
<evidence type="ECO:0000256" key="6">
    <source>
        <dbReference type="ARBA" id="ARBA00023136"/>
    </source>
</evidence>
<evidence type="ECO:0000256" key="7">
    <source>
        <dbReference type="SAM" id="Phobius"/>
    </source>
</evidence>
<feature type="transmembrane region" description="Helical" evidence="7">
    <location>
        <begin position="6"/>
        <end position="28"/>
    </location>
</feature>
<feature type="transmembrane region" description="Helical" evidence="7">
    <location>
        <begin position="183"/>
        <end position="200"/>
    </location>
</feature>
<keyword evidence="4 7" id="KW-0812">Transmembrane</keyword>
<evidence type="ECO:0000256" key="3">
    <source>
        <dbReference type="ARBA" id="ARBA00022475"/>
    </source>
</evidence>
<evidence type="ECO:0000256" key="1">
    <source>
        <dbReference type="ARBA" id="ARBA00004651"/>
    </source>
</evidence>
<dbReference type="EMBL" id="VKKU01000001">
    <property type="protein sequence ID" value="TSB04528.1"/>
    <property type="molecule type" value="Genomic_DNA"/>
</dbReference>
<dbReference type="AlphaFoldDB" id="A0A553WIL6"/>
<proteinExistence type="inferred from homology"/>
<dbReference type="PANTHER" id="PTHR30086:SF14">
    <property type="entry name" value="HOMOSERINE_HOMOSERINE LACTONE EFFLUX PROTEIN"/>
    <property type="match status" value="1"/>
</dbReference>
<keyword evidence="6 7" id="KW-0472">Membrane</keyword>
<feature type="transmembrane region" description="Helical" evidence="7">
    <location>
        <begin position="40"/>
        <end position="62"/>
    </location>
</feature>
<dbReference type="PIRSF" id="PIRSF006324">
    <property type="entry name" value="LeuE"/>
    <property type="match status" value="1"/>
</dbReference>
<reference evidence="8 9" key="1">
    <citation type="submission" date="2019-07" db="EMBL/GenBank/DDBJ databases">
        <authorList>
            <person name="Park M."/>
        </authorList>
    </citation>
    <scope>NUCLEOTIDE SEQUENCE [LARGE SCALE GENOMIC DNA]</scope>
    <source>
        <strain evidence="8 9">KCTC32445</strain>
    </source>
</reference>
<evidence type="ECO:0000313" key="9">
    <source>
        <dbReference type="Proteomes" id="UP000320160"/>
    </source>
</evidence>
<dbReference type="Pfam" id="PF01810">
    <property type="entry name" value="LysE"/>
    <property type="match status" value="1"/>
</dbReference>
<feature type="transmembrane region" description="Helical" evidence="7">
    <location>
        <begin position="74"/>
        <end position="94"/>
    </location>
</feature>
<feature type="transmembrane region" description="Helical" evidence="7">
    <location>
        <begin position="148"/>
        <end position="171"/>
    </location>
</feature>
<keyword evidence="5 7" id="KW-1133">Transmembrane helix</keyword>
<evidence type="ECO:0000313" key="8">
    <source>
        <dbReference type="EMBL" id="TSB04528.1"/>
    </source>
</evidence>
<feature type="transmembrane region" description="Helical" evidence="7">
    <location>
        <begin position="115"/>
        <end position="136"/>
    </location>
</feature>
<dbReference type="PANTHER" id="PTHR30086">
    <property type="entry name" value="ARGININE EXPORTER PROTEIN ARGO"/>
    <property type="match status" value="1"/>
</dbReference>
<dbReference type="GO" id="GO:0042970">
    <property type="term" value="F:homoserine transmembrane transporter activity"/>
    <property type="evidence" value="ECO:0007669"/>
    <property type="project" value="TreeGrafter"/>
</dbReference>
<protein>
    <submittedName>
        <fullName evidence="8">LysE family translocator</fullName>
    </submittedName>
</protein>
<dbReference type="InterPro" id="IPR001123">
    <property type="entry name" value="LeuE-type"/>
</dbReference>
<accession>A0A553WIL6</accession>
<dbReference type="GO" id="GO:0005886">
    <property type="term" value="C:plasma membrane"/>
    <property type="evidence" value="ECO:0007669"/>
    <property type="project" value="UniProtKB-SubCell"/>
</dbReference>